<dbReference type="Proteomes" id="UP001431783">
    <property type="component" value="Unassembled WGS sequence"/>
</dbReference>
<dbReference type="PANTHER" id="PTHR45913">
    <property type="entry name" value="EPM2A-INTERACTING PROTEIN 1"/>
    <property type="match status" value="1"/>
</dbReference>
<organism evidence="1 2">
    <name type="scientific">Henosepilachna vigintioctopunctata</name>
    <dbReference type="NCBI Taxonomy" id="420089"/>
    <lineage>
        <taxon>Eukaryota</taxon>
        <taxon>Metazoa</taxon>
        <taxon>Ecdysozoa</taxon>
        <taxon>Arthropoda</taxon>
        <taxon>Hexapoda</taxon>
        <taxon>Insecta</taxon>
        <taxon>Pterygota</taxon>
        <taxon>Neoptera</taxon>
        <taxon>Endopterygota</taxon>
        <taxon>Coleoptera</taxon>
        <taxon>Polyphaga</taxon>
        <taxon>Cucujiformia</taxon>
        <taxon>Coccinelloidea</taxon>
        <taxon>Coccinellidae</taxon>
        <taxon>Epilachninae</taxon>
        <taxon>Epilachnini</taxon>
        <taxon>Henosepilachna</taxon>
    </lineage>
</organism>
<comment type="caution">
    <text evidence="1">The sequence shown here is derived from an EMBL/GenBank/DDBJ whole genome shotgun (WGS) entry which is preliminary data.</text>
</comment>
<dbReference type="AlphaFoldDB" id="A0AAW1U9J7"/>
<protein>
    <submittedName>
        <fullName evidence="1">Uncharacterized protein</fullName>
    </submittedName>
</protein>
<sequence length="82" mass="9515">MQVVSVSKEYYMRRHYSTMHENKYATYTDESRRILVADLKKKLKQQTGMFSEILHSLTHSLYASYAVSLELASAKKSFTDGD</sequence>
<dbReference type="PANTHER" id="PTHR45913:SF5">
    <property type="entry name" value="GENERAL TRANSCRIPTION FACTOR II-I REPEAT DOMAIN-CONTAINING PROTEIN 2A-LIKE PROTEIN"/>
    <property type="match status" value="1"/>
</dbReference>
<keyword evidence="2" id="KW-1185">Reference proteome</keyword>
<evidence type="ECO:0000313" key="1">
    <source>
        <dbReference type="EMBL" id="KAK9877371.1"/>
    </source>
</evidence>
<reference evidence="1 2" key="1">
    <citation type="submission" date="2023-03" db="EMBL/GenBank/DDBJ databases">
        <title>Genome insight into feeding habits of ladybird beetles.</title>
        <authorList>
            <person name="Li H.-S."/>
            <person name="Huang Y.-H."/>
            <person name="Pang H."/>
        </authorList>
    </citation>
    <scope>NUCLEOTIDE SEQUENCE [LARGE SCALE GENOMIC DNA]</scope>
    <source>
        <strain evidence="1">SYSU_2023b</strain>
        <tissue evidence="1">Whole body</tissue>
    </source>
</reference>
<name>A0AAW1U9J7_9CUCU</name>
<dbReference type="EMBL" id="JARQZJ010000041">
    <property type="protein sequence ID" value="KAK9877371.1"/>
    <property type="molecule type" value="Genomic_DNA"/>
</dbReference>
<gene>
    <name evidence="1" type="ORF">WA026_017767</name>
</gene>
<accession>A0AAW1U9J7</accession>
<evidence type="ECO:0000313" key="2">
    <source>
        <dbReference type="Proteomes" id="UP001431783"/>
    </source>
</evidence>
<proteinExistence type="predicted"/>